<reference evidence="3" key="1">
    <citation type="submission" date="2017-03" db="EMBL/GenBank/DDBJ databases">
        <title>Genomes of endolithic fungi from Antarctica.</title>
        <authorList>
            <person name="Coleine C."/>
            <person name="Masonjones S."/>
            <person name="Stajich J.E."/>
        </authorList>
    </citation>
    <scope>NUCLEOTIDE SEQUENCE [LARGE SCALE GENOMIC DNA]</scope>
    <source>
        <strain evidence="3">CCFEE 5527</strain>
    </source>
</reference>
<accession>A0A1V8S7F6</accession>
<gene>
    <name evidence="2" type="ORF">B0A48_18905</name>
</gene>
<dbReference type="Proteomes" id="UP000192596">
    <property type="component" value="Unassembled WGS sequence"/>
</dbReference>
<sequence>MAPSSVIGESTRAPSEAPNGRRSEGLDHVKANKPDAYYGDRNKLNDWLRQMDLFFVCDPVSET</sequence>
<comment type="caution">
    <text evidence="2">The sequence shown here is derived from an EMBL/GenBank/DDBJ whole genome shotgun (WGS) entry which is preliminary data.</text>
</comment>
<protein>
    <submittedName>
        <fullName evidence="2">Uncharacterized protein</fullName>
    </submittedName>
</protein>
<evidence type="ECO:0000256" key="1">
    <source>
        <dbReference type="SAM" id="MobiDB-lite"/>
    </source>
</evidence>
<feature type="non-terminal residue" evidence="2">
    <location>
        <position position="63"/>
    </location>
</feature>
<dbReference type="EMBL" id="NAJO01000201">
    <property type="protein sequence ID" value="OQN95076.1"/>
    <property type="molecule type" value="Genomic_DNA"/>
</dbReference>
<keyword evidence="3" id="KW-1185">Reference proteome</keyword>
<proteinExistence type="predicted"/>
<feature type="compositionally biased region" description="Basic and acidic residues" evidence="1">
    <location>
        <begin position="19"/>
        <end position="35"/>
    </location>
</feature>
<dbReference type="AlphaFoldDB" id="A0A1V8S7F6"/>
<name>A0A1V8S7F6_9PEZI</name>
<organism evidence="2 3">
    <name type="scientific">Cryoendolithus antarcticus</name>
    <dbReference type="NCBI Taxonomy" id="1507870"/>
    <lineage>
        <taxon>Eukaryota</taxon>
        <taxon>Fungi</taxon>
        <taxon>Dikarya</taxon>
        <taxon>Ascomycota</taxon>
        <taxon>Pezizomycotina</taxon>
        <taxon>Dothideomycetes</taxon>
        <taxon>Dothideomycetidae</taxon>
        <taxon>Cladosporiales</taxon>
        <taxon>Cladosporiaceae</taxon>
        <taxon>Cryoendolithus</taxon>
    </lineage>
</organism>
<evidence type="ECO:0000313" key="3">
    <source>
        <dbReference type="Proteomes" id="UP000192596"/>
    </source>
</evidence>
<dbReference type="OrthoDB" id="3884315at2759"/>
<evidence type="ECO:0000313" key="2">
    <source>
        <dbReference type="EMBL" id="OQN95076.1"/>
    </source>
</evidence>
<dbReference type="InParanoid" id="A0A1V8S7F6"/>
<feature type="region of interest" description="Disordered" evidence="1">
    <location>
        <begin position="1"/>
        <end position="35"/>
    </location>
</feature>